<evidence type="ECO:0000313" key="1">
    <source>
        <dbReference type="EMBL" id="MCK0197364.1"/>
    </source>
</evidence>
<evidence type="ECO:0000313" key="2">
    <source>
        <dbReference type="Proteomes" id="UP001203284"/>
    </source>
</evidence>
<organism evidence="1 2">
    <name type="scientific">Ancylobacter crimeensis</name>
    <dbReference type="NCBI Taxonomy" id="2579147"/>
    <lineage>
        <taxon>Bacteria</taxon>
        <taxon>Pseudomonadati</taxon>
        <taxon>Pseudomonadota</taxon>
        <taxon>Alphaproteobacteria</taxon>
        <taxon>Hyphomicrobiales</taxon>
        <taxon>Xanthobacteraceae</taxon>
        <taxon>Ancylobacter</taxon>
    </lineage>
</organism>
<reference evidence="1 2" key="1">
    <citation type="submission" date="2022-04" db="EMBL/GenBank/DDBJ databases">
        <authorList>
            <person name="Grouzdev D.S."/>
            <person name="Pantiukh K.S."/>
            <person name="Krutkina M.S."/>
        </authorList>
    </citation>
    <scope>NUCLEOTIDE SEQUENCE [LARGE SCALE GENOMIC DNA]</scope>
    <source>
        <strain evidence="1 2">6x-1</strain>
    </source>
</reference>
<gene>
    <name evidence="1" type="ORF">MWN34_10615</name>
</gene>
<proteinExistence type="predicted"/>
<dbReference type="EMBL" id="JALKCH010000006">
    <property type="protein sequence ID" value="MCK0197364.1"/>
    <property type="molecule type" value="Genomic_DNA"/>
</dbReference>
<protein>
    <submittedName>
        <fullName evidence="1">Uncharacterized protein</fullName>
    </submittedName>
</protein>
<sequence length="50" mass="5461">MTFERAVQLARLAAAKDIAPYLLLYQLGTMSAPALGQFCLRLGYDGPCIK</sequence>
<keyword evidence="2" id="KW-1185">Reference proteome</keyword>
<name>A0ABT0DBU0_9HYPH</name>
<accession>A0ABT0DBU0</accession>
<dbReference type="Proteomes" id="UP001203284">
    <property type="component" value="Unassembled WGS sequence"/>
</dbReference>
<comment type="caution">
    <text evidence="1">The sequence shown here is derived from an EMBL/GenBank/DDBJ whole genome shotgun (WGS) entry which is preliminary data.</text>
</comment>
<dbReference type="RefSeq" id="WP_247029074.1">
    <property type="nucleotide sequence ID" value="NZ_JALKCH010000006.1"/>
</dbReference>